<dbReference type="PANTHER" id="PTHR30373:SF2">
    <property type="entry name" value="UPF0603 PROTEIN YGCG"/>
    <property type="match status" value="1"/>
</dbReference>
<feature type="compositionally biased region" description="Low complexity" evidence="1">
    <location>
        <begin position="451"/>
        <end position="477"/>
    </location>
</feature>
<feature type="transmembrane region" description="Helical" evidence="2">
    <location>
        <begin position="223"/>
        <end position="248"/>
    </location>
</feature>
<evidence type="ECO:0000256" key="2">
    <source>
        <dbReference type="SAM" id="Phobius"/>
    </source>
</evidence>
<evidence type="ECO:0000259" key="3">
    <source>
        <dbReference type="Pfam" id="PF04536"/>
    </source>
</evidence>
<feature type="transmembrane region" description="Helical" evidence="2">
    <location>
        <begin position="304"/>
        <end position="322"/>
    </location>
</feature>
<protein>
    <recommendedName>
        <fullName evidence="3">TPM domain-containing protein</fullName>
    </recommendedName>
</protein>
<proteinExistence type="predicted"/>
<name>A0ABQ1LKS1_9SPHI</name>
<dbReference type="Proteomes" id="UP000597338">
    <property type="component" value="Unassembled WGS sequence"/>
</dbReference>
<feature type="transmembrane region" description="Helical" evidence="2">
    <location>
        <begin position="260"/>
        <end position="283"/>
    </location>
</feature>
<keyword evidence="2" id="KW-0472">Membrane</keyword>
<organism evidence="4 5">
    <name type="scientific">Parapedobacter defluvii</name>
    <dbReference type="NCBI Taxonomy" id="2045106"/>
    <lineage>
        <taxon>Bacteria</taxon>
        <taxon>Pseudomonadati</taxon>
        <taxon>Bacteroidota</taxon>
        <taxon>Sphingobacteriia</taxon>
        <taxon>Sphingobacteriales</taxon>
        <taxon>Sphingobacteriaceae</taxon>
        <taxon>Parapedobacter</taxon>
    </lineage>
</organism>
<dbReference type="InterPro" id="IPR007621">
    <property type="entry name" value="TPM_dom"/>
</dbReference>
<evidence type="ECO:0000313" key="4">
    <source>
        <dbReference type="EMBL" id="GGC26046.1"/>
    </source>
</evidence>
<feature type="domain" description="TPM" evidence="3">
    <location>
        <begin position="33"/>
        <end position="156"/>
    </location>
</feature>
<dbReference type="Gene3D" id="3.10.310.50">
    <property type="match status" value="1"/>
</dbReference>
<comment type="caution">
    <text evidence="4">The sequence shown here is derived from an EMBL/GenBank/DDBJ whole genome shotgun (WGS) entry which is preliminary data.</text>
</comment>
<dbReference type="PANTHER" id="PTHR30373">
    <property type="entry name" value="UPF0603 PROTEIN YGCG"/>
    <property type="match status" value="1"/>
</dbReference>
<dbReference type="Pfam" id="PF04536">
    <property type="entry name" value="TPM_phosphatase"/>
    <property type="match status" value="1"/>
</dbReference>
<feature type="compositionally biased region" description="Gly residues" evidence="1">
    <location>
        <begin position="478"/>
        <end position="493"/>
    </location>
</feature>
<keyword evidence="2" id="KW-0812">Transmembrane</keyword>
<sequence>MFGLVLWAAQDGYAQFDVNTIPSPKDTGQEYYVSNPSGILSQTTVDSLNRLAHIVDSLTSSELAVVVVDDFAGDDDFQFALDLFNAWRIGKAGSDNGLLLFVGTEKRAYRFITGYGMETVLPDALLKRIGETLLVPKFRAGDYDGGVLAAMDAVQTVVLNPSTAGDLRRNLARKNSFFYRHQIPLLSFALAFMLYGLLWRITSRAFNRIPTRSGRKPARTPTGLYLVFGGVALFLFGFFSIFLIVFVGMPPWWLYRWSYLPLYVAVFFGLGITALYFKGLSLIQKTYVDAANRLEAMANFNKRMLLPILATPLCWLLLYLATRWGKGDQLRLVPPQGGGWQRIDRDKQKDVSRYLDRGQRKEESVGALVYEIWTREGPGGIHPVAFPGKNFSKYGLCPSCGYHTFSNTFLKVVKRPTVIDEGEGERLQECSNCKHSVSHGRVVLSRTKPIRSSSGGSRSSSSSSSPGSSGSGSSNSGSWGGGRSGGGGAGGRW</sequence>
<accession>A0ABQ1LKS1</accession>
<evidence type="ECO:0000313" key="5">
    <source>
        <dbReference type="Proteomes" id="UP000597338"/>
    </source>
</evidence>
<keyword evidence="5" id="KW-1185">Reference proteome</keyword>
<reference evidence="5" key="1">
    <citation type="journal article" date="2019" name="Int. J. Syst. Evol. Microbiol.">
        <title>The Global Catalogue of Microorganisms (GCM) 10K type strain sequencing project: providing services to taxonomists for standard genome sequencing and annotation.</title>
        <authorList>
            <consortium name="The Broad Institute Genomics Platform"/>
            <consortium name="The Broad Institute Genome Sequencing Center for Infectious Disease"/>
            <person name="Wu L."/>
            <person name="Ma J."/>
        </authorList>
    </citation>
    <scope>NUCLEOTIDE SEQUENCE [LARGE SCALE GENOMIC DNA]</scope>
    <source>
        <strain evidence="5">CGMCC 1.15342</strain>
    </source>
</reference>
<feature type="transmembrane region" description="Helical" evidence="2">
    <location>
        <begin position="183"/>
        <end position="202"/>
    </location>
</feature>
<gene>
    <name evidence="4" type="ORF">GCM10011386_17580</name>
</gene>
<feature type="region of interest" description="Disordered" evidence="1">
    <location>
        <begin position="441"/>
        <end position="493"/>
    </location>
</feature>
<evidence type="ECO:0000256" key="1">
    <source>
        <dbReference type="SAM" id="MobiDB-lite"/>
    </source>
</evidence>
<keyword evidence="2" id="KW-1133">Transmembrane helix</keyword>
<dbReference type="EMBL" id="BMIK01000004">
    <property type="protein sequence ID" value="GGC26046.1"/>
    <property type="molecule type" value="Genomic_DNA"/>
</dbReference>